<gene>
    <name evidence="2" type="ORF">IAC56_06980</name>
</gene>
<dbReference type="PANTHER" id="PTHR33969">
    <property type="entry name" value="SEGREGATION AND CONDENSATION PROTEIN A"/>
    <property type="match status" value="1"/>
</dbReference>
<organism evidence="2 3">
    <name type="scientific">Candidatus Aphodousia faecigallinarum</name>
    <dbReference type="NCBI Taxonomy" id="2840677"/>
    <lineage>
        <taxon>Bacteria</taxon>
        <taxon>Pseudomonadati</taxon>
        <taxon>Pseudomonadota</taxon>
        <taxon>Betaproteobacteria</taxon>
        <taxon>Burkholderiales</taxon>
        <taxon>Sutterellaceae</taxon>
        <taxon>Sutterellaceae incertae sedis</taxon>
        <taxon>Candidatus Aphodousia</taxon>
    </lineage>
</organism>
<reference evidence="2" key="2">
    <citation type="journal article" date="2021" name="PeerJ">
        <title>Extensive microbial diversity within the chicken gut microbiome revealed by metagenomics and culture.</title>
        <authorList>
            <person name="Gilroy R."/>
            <person name="Ravi A."/>
            <person name="Getino M."/>
            <person name="Pursley I."/>
            <person name="Horton D.L."/>
            <person name="Alikhan N.F."/>
            <person name="Baker D."/>
            <person name="Gharbi K."/>
            <person name="Hall N."/>
            <person name="Watson M."/>
            <person name="Adriaenssens E.M."/>
            <person name="Foster-Nyarko E."/>
            <person name="Jarju S."/>
            <person name="Secka A."/>
            <person name="Antonio M."/>
            <person name="Oren A."/>
            <person name="Chaudhuri R.R."/>
            <person name="La Ragione R."/>
            <person name="Hildebrand F."/>
            <person name="Pallen M.J."/>
        </authorList>
    </citation>
    <scope>NUCLEOTIDE SEQUENCE</scope>
    <source>
        <strain evidence="2">7463</strain>
    </source>
</reference>
<name>A0A9D1IJU1_9BURK</name>
<reference evidence="2" key="1">
    <citation type="submission" date="2020-10" db="EMBL/GenBank/DDBJ databases">
        <authorList>
            <person name="Gilroy R."/>
        </authorList>
    </citation>
    <scope>NUCLEOTIDE SEQUENCE</scope>
    <source>
        <strain evidence="2">7463</strain>
    </source>
</reference>
<dbReference type="PANTHER" id="PTHR33969:SF2">
    <property type="entry name" value="SEGREGATION AND CONDENSATION PROTEIN A"/>
    <property type="match status" value="1"/>
</dbReference>
<accession>A0A9D1IJU1</accession>
<dbReference type="EMBL" id="DVMY01000105">
    <property type="protein sequence ID" value="HIU37996.1"/>
    <property type="molecule type" value="Genomic_DNA"/>
</dbReference>
<dbReference type="Pfam" id="PF02616">
    <property type="entry name" value="SMC_ScpA"/>
    <property type="match status" value="2"/>
</dbReference>
<evidence type="ECO:0000256" key="1">
    <source>
        <dbReference type="ARBA" id="ARBA00044777"/>
    </source>
</evidence>
<dbReference type="AlphaFoldDB" id="A0A9D1IJU1"/>
<dbReference type="Gene3D" id="6.10.250.2410">
    <property type="match status" value="1"/>
</dbReference>
<evidence type="ECO:0000313" key="3">
    <source>
        <dbReference type="Proteomes" id="UP000824083"/>
    </source>
</evidence>
<proteinExistence type="predicted"/>
<protein>
    <recommendedName>
        <fullName evidence="1">Segregation and condensation protein A</fullName>
    </recommendedName>
</protein>
<evidence type="ECO:0000313" key="2">
    <source>
        <dbReference type="EMBL" id="HIU37996.1"/>
    </source>
</evidence>
<sequence length="289" mass="32799">MPCQLRSVNPNALIDVAPELIPDTTPSIEDVVGVARLKGEPLLHFPDDLYIPPDALKLFLESFEGPFDLLLYLIRKQRLDLNEISVAAVTDQYMQYVEQIRSQNMELASDYLVMAADLMMIKSRLLLPVPVNEEDQEEEDPTARILREVAEYEKIQVAAQLLNALPTMGDGFWRGYVPVEEDEAPEPQVLPQELARVWLSVVKNANLKVNHTVARQELSIHEFMSAIIRRLEQERFVSFDELVQGQASMQEKVVSFLAILELSREGLLSITQAAPYAPIYCAKKHMQLI</sequence>
<comment type="caution">
    <text evidence="2">The sequence shown here is derived from an EMBL/GenBank/DDBJ whole genome shotgun (WGS) entry which is preliminary data.</text>
</comment>
<dbReference type="InterPro" id="IPR003768">
    <property type="entry name" value="ScpA"/>
</dbReference>
<dbReference type="Proteomes" id="UP000824083">
    <property type="component" value="Unassembled WGS sequence"/>
</dbReference>